<evidence type="ECO:0000313" key="2">
    <source>
        <dbReference type="Proteomes" id="UP000035352"/>
    </source>
</evidence>
<reference evidence="1 2" key="1">
    <citation type="submission" date="2015-05" db="EMBL/GenBank/DDBJ databases">
        <authorList>
            <person name="Tang B."/>
            <person name="Yu Y."/>
        </authorList>
    </citation>
    <scope>NUCLEOTIDE SEQUENCE [LARGE SCALE GENOMIC DNA]</scope>
    <source>
        <strain evidence="1 2">DSM 7029</strain>
    </source>
</reference>
<dbReference type="KEGG" id="pbh:AAW51_0456"/>
<keyword evidence="2" id="KW-1185">Reference proteome</keyword>
<dbReference type="EMBL" id="CP011371">
    <property type="protein sequence ID" value="AKJ27147.1"/>
    <property type="molecule type" value="Genomic_DNA"/>
</dbReference>
<proteinExistence type="predicted"/>
<gene>
    <name evidence="1" type="ORF">AAW51_0456</name>
</gene>
<name>A0A0G3BCT9_9BURK</name>
<dbReference type="AlphaFoldDB" id="A0A0G3BCT9"/>
<dbReference type="Proteomes" id="UP000035352">
    <property type="component" value="Chromosome"/>
</dbReference>
<protein>
    <submittedName>
        <fullName evidence="1">Uncharacterized protein</fullName>
    </submittedName>
</protein>
<evidence type="ECO:0000313" key="1">
    <source>
        <dbReference type="EMBL" id="AKJ27147.1"/>
    </source>
</evidence>
<organism evidence="1 2">
    <name type="scientific">Caldimonas brevitalea</name>
    <dbReference type="NCBI Taxonomy" id="413882"/>
    <lineage>
        <taxon>Bacteria</taxon>
        <taxon>Pseudomonadati</taxon>
        <taxon>Pseudomonadota</taxon>
        <taxon>Betaproteobacteria</taxon>
        <taxon>Burkholderiales</taxon>
        <taxon>Sphaerotilaceae</taxon>
        <taxon>Caldimonas</taxon>
    </lineage>
</organism>
<accession>A0A0G3BCT9</accession>
<sequence length="74" mass="8394">MTSQRRKARQCTFASAINMCEFHHERVGSDLEPAKQICGAGLEHEGLIAENDCFEFIVGQFENLIDRVPLEQDL</sequence>